<sequence length="68" mass="7765">MRFLAYAMAYATHPDMQVIRSHVSDGELREVLPNAPTRIIDARSWAYCHVKMGRFPVPATPQWTFGTT</sequence>
<dbReference type="AlphaFoldDB" id="A0A1P8WND0"/>
<organism evidence="1 2">
    <name type="scientific">Fuerstiella marisgermanici</name>
    <dbReference type="NCBI Taxonomy" id="1891926"/>
    <lineage>
        <taxon>Bacteria</taxon>
        <taxon>Pseudomonadati</taxon>
        <taxon>Planctomycetota</taxon>
        <taxon>Planctomycetia</taxon>
        <taxon>Planctomycetales</taxon>
        <taxon>Planctomycetaceae</taxon>
        <taxon>Fuerstiella</taxon>
    </lineage>
</organism>
<dbReference type="Proteomes" id="UP000187735">
    <property type="component" value="Chromosome"/>
</dbReference>
<dbReference type="STRING" id="1891926.Fuma_05206"/>
<accession>A0A1P8WND0</accession>
<protein>
    <submittedName>
        <fullName evidence="1">Uncharacterized protein</fullName>
    </submittedName>
</protein>
<reference evidence="1 2" key="1">
    <citation type="journal article" date="2016" name="Front. Microbiol.">
        <title>Fuerstia marisgermanicae gen. nov., sp. nov., an Unusual Member of the Phylum Planctomycetes from the German Wadden Sea.</title>
        <authorList>
            <person name="Kohn T."/>
            <person name="Heuer A."/>
            <person name="Jogler M."/>
            <person name="Vollmers J."/>
            <person name="Boedeker C."/>
            <person name="Bunk B."/>
            <person name="Rast P."/>
            <person name="Borchert D."/>
            <person name="Glockner I."/>
            <person name="Freese H.M."/>
            <person name="Klenk H.P."/>
            <person name="Overmann J."/>
            <person name="Kaster A.K."/>
            <person name="Rohde M."/>
            <person name="Wiegand S."/>
            <person name="Jogler C."/>
        </authorList>
    </citation>
    <scope>NUCLEOTIDE SEQUENCE [LARGE SCALE GENOMIC DNA]</scope>
    <source>
        <strain evidence="1 2">NH11</strain>
    </source>
</reference>
<keyword evidence="2" id="KW-1185">Reference proteome</keyword>
<evidence type="ECO:0000313" key="2">
    <source>
        <dbReference type="Proteomes" id="UP000187735"/>
    </source>
</evidence>
<dbReference type="EMBL" id="CP017641">
    <property type="protein sequence ID" value="APZ95547.1"/>
    <property type="molecule type" value="Genomic_DNA"/>
</dbReference>
<gene>
    <name evidence="1" type="ORF">Fuma_05206</name>
</gene>
<name>A0A1P8WND0_9PLAN</name>
<proteinExistence type="predicted"/>
<dbReference type="KEGG" id="fmr:Fuma_05206"/>
<evidence type="ECO:0000313" key="1">
    <source>
        <dbReference type="EMBL" id="APZ95547.1"/>
    </source>
</evidence>